<evidence type="ECO:0000313" key="4">
    <source>
        <dbReference type="EMBL" id="MFC3625799.1"/>
    </source>
</evidence>
<reference evidence="5" key="1">
    <citation type="journal article" date="2019" name="Int. J. Syst. Evol. Microbiol.">
        <title>The Global Catalogue of Microorganisms (GCM) 10K type strain sequencing project: providing services to taxonomists for standard genome sequencing and annotation.</title>
        <authorList>
            <consortium name="The Broad Institute Genomics Platform"/>
            <consortium name="The Broad Institute Genome Sequencing Center for Infectious Disease"/>
            <person name="Wu L."/>
            <person name="Ma J."/>
        </authorList>
    </citation>
    <scope>NUCLEOTIDE SEQUENCE [LARGE SCALE GENOMIC DNA]</scope>
    <source>
        <strain evidence="5">KCTC 42195</strain>
    </source>
</reference>
<feature type="signal peptide" evidence="2">
    <location>
        <begin position="1"/>
        <end position="21"/>
    </location>
</feature>
<organism evidence="4 5">
    <name type="scientific">Vogesella amnigena</name>
    <dbReference type="NCBI Taxonomy" id="1507449"/>
    <lineage>
        <taxon>Bacteria</taxon>
        <taxon>Pseudomonadati</taxon>
        <taxon>Pseudomonadota</taxon>
        <taxon>Betaproteobacteria</taxon>
        <taxon>Neisseriales</taxon>
        <taxon>Chromobacteriaceae</taxon>
        <taxon>Vogesella</taxon>
    </lineage>
</organism>
<name>A0ABV7TSW3_9NEIS</name>
<comment type="subcellular location">
    <subcellularLocation>
        <location evidence="1">Cell outer membrane</location>
        <topology evidence="1">Lipid-anchor</topology>
    </subcellularLocation>
</comment>
<protein>
    <submittedName>
        <fullName evidence="4">Cupredoxin domain-containing protein</fullName>
    </submittedName>
</protein>
<dbReference type="Pfam" id="PF13473">
    <property type="entry name" value="Cupredoxin_1"/>
    <property type="match status" value="1"/>
</dbReference>
<comment type="caution">
    <text evidence="4">The sequence shown here is derived from an EMBL/GenBank/DDBJ whole genome shotgun (WGS) entry which is preliminary data.</text>
</comment>
<feature type="domain" description="EfeO-type cupredoxin-like" evidence="3">
    <location>
        <begin position="8"/>
        <end position="109"/>
    </location>
</feature>
<evidence type="ECO:0000259" key="3">
    <source>
        <dbReference type="Pfam" id="PF13473"/>
    </source>
</evidence>
<evidence type="ECO:0000313" key="5">
    <source>
        <dbReference type="Proteomes" id="UP001595636"/>
    </source>
</evidence>
<dbReference type="EMBL" id="JBHRYH010000013">
    <property type="protein sequence ID" value="MFC3625799.1"/>
    <property type="molecule type" value="Genomic_DNA"/>
</dbReference>
<dbReference type="SUPFAM" id="SSF49503">
    <property type="entry name" value="Cupredoxins"/>
    <property type="match status" value="1"/>
</dbReference>
<evidence type="ECO:0000256" key="1">
    <source>
        <dbReference type="ARBA" id="ARBA00004459"/>
    </source>
</evidence>
<sequence>MGNTIRLLACALALLGTQAIAADLPVFRLELNDGKINTRQITAPAGVRFKIEIVNKGKTAAEFESLQLRKEKVLAPGADSFVVLGPLSPGQYKFYDEFHMATTQGVIVVK</sequence>
<keyword evidence="5" id="KW-1185">Reference proteome</keyword>
<feature type="chain" id="PRO_5045966410" evidence="2">
    <location>
        <begin position="22"/>
        <end position="110"/>
    </location>
</feature>
<gene>
    <name evidence="4" type="ORF">ACFOKJ_06515</name>
</gene>
<evidence type="ECO:0000256" key="2">
    <source>
        <dbReference type="SAM" id="SignalP"/>
    </source>
</evidence>
<accession>A0ABV7TSW3</accession>
<dbReference type="InterPro" id="IPR028096">
    <property type="entry name" value="EfeO_Cupredoxin"/>
</dbReference>
<dbReference type="InterPro" id="IPR008972">
    <property type="entry name" value="Cupredoxin"/>
</dbReference>
<dbReference type="Gene3D" id="2.60.40.420">
    <property type="entry name" value="Cupredoxins - blue copper proteins"/>
    <property type="match status" value="1"/>
</dbReference>
<proteinExistence type="predicted"/>
<dbReference type="Proteomes" id="UP001595636">
    <property type="component" value="Unassembled WGS sequence"/>
</dbReference>
<keyword evidence="2" id="KW-0732">Signal</keyword>
<dbReference type="RefSeq" id="WP_390277674.1">
    <property type="nucleotide sequence ID" value="NZ_JBHRYH010000013.1"/>
</dbReference>